<dbReference type="SUPFAM" id="SSF159594">
    <property type="entry name" value="XCC0632-like"/>
    <property type="match status" value="1"/>
</dbReference>
<sequence length="193" mass="20311">MRHRLLFVALGALSLTACFGGKKVPPTLLTLSSSAPAPANTVRSANAGDAVTIDVPVVPKELATTRVPAHAGPTAVAYIKDLMWVETPDRQFARLVSETVLRTTNRVVLDSRQSTLDPGLHLSGTLHRFGYDAQTGTVIVRFDGALSTVGGTRVETRRFEASVPADGTARSVGPALNAAANRVASDIARWIGG</sequence>
<organism evidence="3 4">
    <name type="scientific">Sphingomonas rhizophila</name>
    <dbReference type="NCBI Taxonomy" id="2071607"/>
    <lineage>
        <taxon>Bacteria</taxon>
        <taxon>Pseudomonadati</taxon>
        <taxon>Pseudomonadota</taxon>
        <taxon>Alphaproteobacteria</taxon>
        <taxon>Sphingomonadales</taxon>
        <taxon>Sphingomonadaceae</taxon>
        <taxon>Sphingomonas</taxon>
    </lineage>
</organism>
<dbReference type="Gene3D" id="3.40.50.10610">
    <property type="entry name" value="ABC-type transport auxiliary lipoprotein component"/>
    <property type="match status" value="1"/>
</dbReference>
<dbReference type="Proteomes" id="UP000515955">
    <property type="component" value="Chromosome"/>
</dbReference>
<reference evidence="3 4" key="1">
    <citation type="submission" date="2020-08" db="EMBL/GenBank/DDBJ databases">
        <title>Genome sequence of Sphingomonas rhizophila KACC 19189T.</title>
        <authorList>
            <person name="Hyun D.-W."/>
            <person name="Bae J.-W."/>
        </authorList>
    </citation>
    <scope>NUCLEOTIDE SEQUENCE [LARGE SCALE GENOMIC DNA]</scope>
    <source>
        <strain evidence="3 4">KACC 19189</strain>
    </source>
</reference>
<protein>
    <submittedName>
        <fullName evidence="3">Membrane integrity-associated transporter subunit PqiC</fullName>
    </submittedName>
</protein>
<dbReference type="InterPro" id="IPR005586">
    <property type="entry name" value="ABC_trans_aux"/>
</dbReference>
<dbReference type="AlphaFoldDB" id="A0A7G9SEJ4"/>
<keyword evidence="1" id="KW-0732">Signal</keyword>
<dbReference type="PROSITE" id="PS51257">
    <property type="entry name" value="PROKAR_LIPOPROTEIN"/>
    <property type="match status" value="1"/>
</dbReference>
<gene>
    <name evidence="3" type="ORF">H9L12_09935</name>
</gene>
<evidence type="ECO:0000259" key="2">
    <source>
        <dbReference type="Pfam" id="PF03886"/>
    </source>
</evidence>
<evidence type="ECO:0000313" key="4">
    <source>
        <dbReference type="Proteomes" id="UP000515955"/>
    </source>
</evidence>
<dbReference type="EMBL" id="CP060717">
    <property type="protein sequence ID" value="QNN66269.1"/>
    <property type="molecule type" value="Genomic_DNA"/>
</dbReference>
<proteinExistence type="predicted"/>
<evidence type="ECO:0000256" key="1">
    <source>
        <dbReference type="SAM" id="SignalP"/>
    </source>
</evidence>
<feature type="domain" description="ABC-type transport auxiliary lipoprotein component" evidence="2">
    <location>
        <begin position="31"/>
        <end position="188"/>
    </location>
</feature>
<evidence type="ECO:0000313" key="3">
    <source>
        <dbReference type="EMBL" id="QNN66269.1"/>
    </source>
</evidence>
<name>A0A7G9SEJ4_9SPHN</name>
<dbReference type="Pfam" id="PF03886">
    <property type="entry name" value="ABC_trans_aux"/>
    <property type="match status" value="1"/>
</dbReference>
<accession>A0A7G9SEJ4</accession>
<feature type="chain" id="PRO_5028826541" evidence="1">
    <location>
        <begin position="20"/>
        <end position="193"/>
    </location>
</feature>
<feature type="signal peptide" evidence="1">
    <location>
        <begin position="1"/>
        <end position="19"/>
    </location>
</feature>
<keyword evidence="4" id="KW-1185">Reference proteome</keyword>
<dbReference type="KEGG" id="srhi:H9L12_09935"/>